<protein>
    <submittedName>
        <fullName evidence="1">NOVA alternative splicing regulator 2</fullName>
    </submittedName>
</protein>
<gene>
    <name evidence="1" type="primary">NOVA2</name>
</gene>
<accession>A0AC11BLJ6</accession>
<proteinExistence type="predicted"/>
<dbReference type="Ensembl" id="ENSOART00020019413.2">
    <property type="protein sequence ID" value="ENSOARP00020016060.2"/>
    <property type="gene ID" value="ENSOARG00020012718.2"/>
</dbReference>
<organism evidence="1">
    <name type="scientific">Ovis aries</name>
    <name type="common">Sheep</name>
    <dbReference type="NCBI Taxonomy" id="9940"/>
    <lineage>
        <taxon>Eukaryota</taxon>
        <taxon>Metazoa</taxon>
        <taxon>Chordata</taxon>
        <taxon>Craniata</taxon>
        <taxon>Vertebrata</taxon>
        <taxon>Euteleostomi</taxon>
        <taxon>Mammalia</taxon>
        <taxon>Eutheria</taxon>
        <taxon>Laurasiatheria</taxon>
        <taxon>Artiodactyla</taxon>
        <taxon>Ruminantia</taxon>
        <taxon>Pecora</taxon>
        <taxon>Bovidae</taxon>
        <taxon>Caprinae</taxon>
        <taxon>Ovis</taxon>
    </lineage>
</organism>
<sequence length="605" mass="60886">MRMMAAGAVHGLFTASAAPQPPPPPPPPPPQPQPPQQPPPSPPQPPQQQQPPPQAPPMEPEAPDSRKRPLETPPEVVCTKRSNTGEEGEYFLKVLIPSYAAGSIIGKGGQTIVQLQKETGATIKLSKSKDFYPGTTERVCLVQGTAEALNAVHSFIAEKVREIPQAMTKPEVVNILQPQTTMNPDRAKQAKLIVPNSTAGLIIGKGGATVKAVMEQSGAWVQLSQKPEGINLQERVVTVSGEPEQVHKAVSAIVQKVQEDPQSSSCLNISYANVAGPVANSNPTGSPYASPADVLPAAAAASAAAASGLLGPAGLAGVGAFPAALPAFSGTDLLAISTALNTLASYGYNTNSLGLGLNSAAASGVLAAVAAGANPAAAAAANLLASYAGEAGAGPAGGAAPPPPPPPGALGSFALAAAANGYLGAGAGGGAGGGGGPLVAAAAAAGAAGGFLTAEKLAAESAKELVEIAVPENLVGAILGKGGKTLVEYQELTGARIQISKKGEFLPAPDLRDMMEAEVAEECELKWGIWSKDPRVPRFSQLLSLPAGVAPPRWDFSTLLLSDCMGGERGAVLLGIRPALGLGQSGGQDWQEAGTTSCGISYGFS</sequence>
<evidence type="ECO:0000313" key="1">
    <source>
        <dbReference type="Ensembl" id="ENSOARP00020016060.2"/>
    </source>
</evidence>
<reference evidence="1" key="1">
    <citation type="submission" date="2020-11" db="EMBL/GenBank/DDBJ databases">
        <authorList>
            <person name="Davenport K.M."/>
            <person name="Bickhart D.M."/>
            <person name="Smith T.P.L."/>
            <person name="Murdoch B.M."/>
            <person name="Rosen B.D."/>
        </authorList>
    </citation>
    <scope>NUCLEOTIDE SEQUENCE [LARGE SCALE GENOMIC DNA]</scope>
    <source>
        <strain evidence="1">OAR_USU_Benz2616</strain>
    </source>
</reference>
<name>A0AC11BLJ6_SHEEP</name>
<reference evidence="1" key="3">
    <citation type="submission" date="2025-09" db="UniProtKB">
        <authorList>
            <consortium name="Ensembl"/>
        </authorList>
    </citation>
    <scope>IDENTIFICATION</scope>
</reference>
<reference evidence="1" key="2">
    <citation type="submission" date="2025-08" db="UniProtKB">
        <authorList>
            <consortium name="Ensembl"/>
        </authorList>
    </citation>
    <scope>IDENTIFICATION</scope>
</reference>